<protein>
    <submittedName>
        <fullName evidence="1">Uncharacterized protein</fullName>
    </submittedName>
</protein>
<dbReference type="RefSeq" id="XP_014251445.1">
    <property type="nucleotide sequence ID" value="XM_014395959.1"/>
</dbReference>
<dbReference type="AlphaFoldDB" id="A0A8I6RTU9"/>
<sequence>MKKENRDRKDLNKSYKQKKVVPAMKTYKKQKDKSSTTFAKYKIKVKPGDKCVRKNIKKPNIILIKENDDKTAAALFRRKRRYFKILNCYLKFYLPVIMTYEADMALEDKLYFARVKDMFMRVYHYLGMLQSKFGIVLDECKDDLVDKMPRGDSWELDNYFRSAINELKDDCLTPEDKKEFDAFLKILNCLQKFKYPLNVPGIESKIFSDMLRKYSNITMLGYDGLL</sequence>
<proteinExistence type="predicted"/>
<evidence type="ECO:0000313" key="1">
    <source>
        <dbReference type="EnsemblMetazoa" id="XP_014251445.1"/>
    </source>
</evidence>
<organism evidence="1 2">
    <name type="scientific">Cimex lectularius</name>
    <name type="common">Bed bug</name>
    <name type="synonym">Acanthia lectularia</name>
    <dbReference type="NCBI Taxonomy" id="79782"/>
    <lineage>
        <taxon>Eukaryota</taxon>
        <taxon>Metazoa</taxon>
        <taxon>Ecdysozoa</taxon>
        <taxon>Arthropoda</taxon>
        <taxon>Hexapoda</taxon>
        <taxon>Insecta</taxon>
        <taxon>Pterygota</taxon>
        <taxon>Neoptera</taxon>
        <taxon>Paraneoptera</taxon>
        <taxon>Hemiptera</taxon>
        <taxon>Heteroptera</taxon>
        <taxon>Panheteroptera</taxon>
        <taxon>Cimicomorpha</taxon>
        <taxon>Cimicidae</taxon>
        <taxon>Cimex</taxon>
    </lineage>
</organism>
<dbReference type="RefSeq" id="XP_014251446.1">
    <property type="nucleotide sequence ID" value="XM_014395960.1"/>
</dbReference>
<dbReference type="EnsemblMetazoa" id="XM_014395959.1">
    <property type="protein sequence ID" value="XP_014251445.1"/>
    <property type="gene ID" value="LOC106667782"/>
</dbReference>
<reference evidence="1" key="1">
    <citation type="submission" date="2022-01" db="UniProtKB">
        <authorList>
            <consortium name="EnsemblMetazoa"/>
        </authorList>
    </citation>
    <scope>IDENTIFICATION</scope>
</reference>
<evidence type="ECO:0000313" key="2">
    <source>
        <dbReference type="Proteomes" id="UP000494040"/>
    </source>
</evidence>
<dbReference type="EnsemblMetazoa" id="XM_014395960.1">
    <property type="protein sequence ID" value="XP_014251446.1"/>
    <property type="gene ID" value="LOC106667782"/>
</dbReference>
<dbReference type="GeneID" id="106667782"/>
<accession>A0A8I6RTU9</accession>
<keyword evidence="2" id="KW-1185">Reference proteome</keyword>
<dbReference type="Proteomes" id="UP000494040">
    <property type="component" value="Unassembled WGS sequence"/>
</dbReference>
<name>A0A8I6RTU9_CIMLE</name>